<organism evidence="2">
    <name type="scientific">Brugia timori</name>
    <dbReference type="NCBI Taxonomy" id="42155"/>
    <lineage>
        <taxon>Eukaryota</taxon>
        <taxon>Metazoa</taxon>
        <taxon>Ecdysozoa</taxon>
        <taxon>Nematoda</taxon>
        <taxon>Chromadorea</taxon>
        <taxon>Rhabditida</taxon>
        <taxon>Spirurina</taxon>
        <taxon>Spiruromorpha</taxon>
        <taxon>Filarioidea</taxon>
        <taxon>Onchocercidae</taxon>
        <taxon>Brugia</taxon>
    </lineage>
</organism>
<name>A0A0R3QLD4_9BILA</name>
<feature type="region of interest" description="Disordered" evidence="1">
    <location>
        <begin position="97"/>
        <end position="123"/>
    </location>
</feature>
<accession>A0A0R3QLD4</accession>
<evidence type="ECO:0000313" key="2">
    <source>
        <dbReference type="WBParaSite" id="BTMF_0000849601-mRNA-1"/>
    </source>
</evidence>
<evidence type="ECO:0000256" key="1">
    <source>
        <dbReference type="SAM" id="MobiDB-lite"/>
    </source>
</evidence>
<dbReference type="WBParaSite" id="BTMF_0000849601-mRNA-1">
    <property type="protein sequence ID" value="BTMF_0000849601-mRNA-1"/>
    <property type="gene ID" value="BTMF_0000849601"/>
</dbReference>
<dbReference type="STRING" id="42155.A0A0R3QLD4"/>
<feature type="region of interest" description="Disordered" evidence="1">
    <location>
        <begin position="1"/>
        <end position="25"/>
    </location>
</feature>
<reference evidence="2" key="1">
    <citation type="submission" date="2016-04" db="UniProtKB">
        <authorList>
            <consortium name="WormBaseParasite"/>
        </authorList>
    </citation>
    <scope>IDENTIFICATION</scope>
</reference>
<proteinExistence type="predicted"/>
<sequence>LRASQGTLDSSPDFSEQRIAERHDETVRCSSPSIIMTYANDESIGTSSSQMLNARRFERRYHTSDGIDITKPKVPTNLPPGILKRFSWNNIRRQSQSTVASSESFSSSTSGFSTASSYMEGSTVTEEMTPTDDLDMHISTVAIGEQLEDVAEDTRTLKIQLSDENINEIEKKETISVPPPLPEAPPPSLNGKEKGAGFGATTAPLPSTTATSVLITANKGAEMTNSVKQQELLKFIMDNHLETSYVSHQ</sequence>
<feature type="compositionally biased region" description="Polar residues" evidence="1">
    <location>
        <begin position="1"/>
        <end position="14"/>
    </location>
</feature>
<feature type="compositionally biased region" description="Basic and acidic residues" evidence="1">
    <location>
        <begin position="15"/>
        <end position="25"/>
    </location>
</feature>
<feature type="compositionally biased region" description="Low complexity" evidence="1">
    <location>
        <begin position="97"/>
        <end position="117"/>
    </location>
</feature>
<protein>
    <submittedName>
        <fullName evidence="2">CARMIL_C domain-containing protein</fullName>
    </submittedName>
</protein>
<dbReference type="AlphaFoldDB" id="A0A0R3QLD4"/>